<accession>A0A6A6NVD2</accession>
<keyword evidence="3" id="KW-0732">Signal</keyword>
<name>A0A6A6NVD2_9PEZI</name>
<protein>
    <submittedName>
        <fullName evidence="4">Fungal hydrophobin-domain-containing protein</fullName>
    </submittedName>
</protein>
<sequence>MHALTIVSALFVAAVSASPAPILDRRQTNVTDICTGLYGNAQCCATDVLDLADLDCFNPPSRPANVEEFESMCSEEGQQAQCCVLPILEQGVLCQDPVAV</sequence>
<evidence type="ECO:0000256" key="3">
    <source>
        <dbReference type="SAM" id="SignalP"/>
    </source>
</evidence>
<feature type="chain" id="PRO_5025604434" evidence="3">
    <location>
        <begin position="18"/>
        <end position="100"/>
    </location>
</feature>
<dbReference type="EMBL" id="MU001686">
    <property type="protein sequence ID" value="KAF2455447.1"/>
    <property type="molecule type" value="Genomic_DNA"/>
</dbReference>
<dbReference type="Pfam" id="PF06766">
    <property type="entry name" value="Hydrophobin_2"/>
    <property type="match status" value="1"/>
</dbReference>
<reference evidence="4" key="1">
    <citation type="journal article" date="2020" name="Stud. Mycol.">
        <title>101 Dothideomycetes genomes: a test case for predicting lifestyles and emergence of pathogens.</title>
        <authorList>
            <person name="Haridas S."/>
            <person name="Albert R."/>
            <person name="Binder M."/>
            <person name="Bloem J."/>
            <person name="Labutti K."/>
            <person name="Salamov A."/>
            <person name="Andreopoulos B."/>
            <person name="Baker S."/>
            <person name="Barry K."/>
            <person name="Bills G."/>
            <person name="Bluhm B."/>
            <person name="Cannon C."/>
            <person name="Castanera R."/>
            <person name="Culley D."/>
            <person name="Daum C."/>
            <person name="Ezra D."/>
            <person name="Gonzalez J."/>
            <person name="Henrissat B."/>
            <person name="Kuo A."/>
            <person name="Liang C."/>
            <person name="Lipzen A."/>
            <person name="Lutzoni F."/>
            <person name="Magnuson J."/>
            <person name="Mondo S."/>
            <person name="Nolan M."/>
            <person name="Ohm R."/>
            <person name="Pangilinan J."/>
            <person name="Park H.-J."/>
            <person name="Ramirez L."/>
            <person name="Alfaro M."/>
            <person name="Sun H."/>
            <person name="Tritt A."/>
            <person name="Yoshinaga Y."/>
            <person name="Zwiers L.-H."/>
            <person name="Turgeon B."/>
            <person name="Goodwin S."/>
            <person name="Spatafora J."/>
            <person name="Crous P."/>
            <person name="Grigoriev I."/>
        </authorList>
    </citation>
    <scope>NUCLEOTIDE SEQUENCE</scope>
    <source>
        <strain evidence="4">ATCC 16933</strain>
    </source>
</reference>
<dbReference type="OrthoDB" id="4500971at2759"/>
<comment type="similarity">
    <text evidence="1">Belongs to the cerato-ulmin hydrophobin family.</text>
</comment>
<dbReference type="Gene3D" id="3.20.120.10">
    <property type="entry name" value="Hydrophobin"/>
    <property type="match status" value="1"/>
</dbReference>
<dbReference type="GO" id="GO:0005576">
    <property type="term" value="C:extracellular region"/>
    <property type="evidence" value="ECO:0007669"/>
    <property type="project" value="InterPro"/>
</dbReference>
<evidence type="ECO:0000256" key="2">
    <source>
        <dbReference type="ARBA" id="ARBA00023157"/>
    </source>
</evidence>
<evidence type="ECO:0000256" key="1">
    <source>
        <dbReference type="ARBA" id="ARBA00009576"/>
    </source>
</evidence>
<proteinExistence type="inferred from homology"/>
<dbReference type="AlphaFoldDB" id="A0A6A6NVD2"/>
<dbReference type="Proteomes" id="UP000799766">
    <property type="component" value="Unassembled WGS sequence"/>
</dbReference>
<keyword evidence="2" id="KW-1015">Disulfide bond</keyword>
<dbReference type="PANTHER" id="PTHR42341:SF1">
    <property type="entry name" value="HYDROPHOBIN"/>
    <property type="match status" value="1"/>
</dbReference>
<dbReference type="CDD" id="cd23508">
    <property type="entry name" value="hydrophobin_II"/>
    <property type="match status" value="1"/>
</dbReference>
<evidence type="ECO:0000313" key="5">
    <source>
        <dbReference type="Proteomes" id="UP000799766"/>
    </source>
</evidence>
<dbReference type="InterPro" id="IPR010636">
    <property type="entry name" value="Class_II_hydrophobin"/>
</dbReference>
<dbReference type="PANTHER" id="PTHR42341">
    <property type="entry name" value="HYDROPHOBIN"/>
    <property type="match status" value="1"/>
</dbReference>
<keyword evidence="5" id="KW-1185">Reference proteome</keyword>
<gene>
    <name evidence="4" type="ORF">BDY21DRAFT_365225</name>
</gene>
<feature type="signal peptide" evidence="3">
    <location>
        <begin position="1"/>
        <end position="17"/>
    </location>
</feature>
<dbReference type="SUPFAM" id="SSF101751">
    <property type="entry name" value="Hydrophobin II, HfbII"/>
    <property type="match status" value="1"/>
</dbReference>
<dbReference type="InterPro" id="IPR036686">
    <property type="entry name" value="Class_II_Hydrophobin_sf"/>
</dbReference>
<organism evidence="4 5">
    <name type="scientific">Lineolata rhizophorae</name>
    <dbReference type="NCBI Taxonomy" id="578093"/>
    <lineage>
        <taxon>Eukaryota</taxon>
        <taxon>Fungi</taxon>
        <taxon>Dikarya</taxon>
        <taxon>Ascomycota</taxon>
        <taxon>Pezizomycotina</taxon>
        <taxon>Dothideomycetes</taxon>
        <taxon>Dothideomycetes incertae sedis</taxon>
        <taxon>Lineolatales</taxon>
        <taxon>Lineolataceae</taxon>
        <taxon>Lineolata</taxon>
    </lineage>
</organism>
<evidence type="ECO:0000313" key="4">
    <source>
        <dbReference type="EMBL" id="KAF2455447.1"/>
    </source>
</evidence>